<dbReference type="EMBL" id="CAFBLP010000007">
    <property type="protein sequence ID" value="CAB4864145.1"/>
    <property type="molecule type" value="Genomic_DNA"/>
</dbReference>
<reference evidence="2" key="1">
    <citation type="submission" date="2020-05" db="EMBL/GenBank/DDBJ databases">
        <authorList>
            <person name="Chiriac C."/>
            <person name="Salcher M."/>
            <person name="Ghai R."/>
            <person name="Kavagutti S V."/>
        </authorList>
    </citation>
    <scope>NUCLEOTIDE SEQUENCE</scope>
</reference>
<dbReference type="InterPro" id="IPR050789">
    <property type="entry name" value="Diverse_Enzym_Activities"/>
</dbReference>
<gene>
    <name evidence="2" type="ORF">UFOPK3376_00437</name>
</gene>
<dbReference type="InterPro" id="IPR001466">
    <property type="entry name" value="Beta-lactam-related"/>
</dbReference>
<sequence>MNETATHSNDDSAAVVGEIGRVLQAAVDAEAAVEGAACILRVELPSRGLVWRHVAGGLSRGGEPALVSTPFRIASITKPFTAAVVVQLVGEGRLALDDLMTQHLPAEYADLVPRLHVLDGVSHGERITIRQLLTHASGLYDYAMSPSFGAAIFADPGHVWTPREMLEGAIAWGAPHFPPGEGYGYAYSDTGYVLLGVIIEALDGRPLHQAYRRRILDPLGLDATYLEGFEPHRGSAIAHVHEGAFDAAAIHGSADWAGGGLVSDVDDLAAFAQALVAGRVVQPPLIDEMLDYRFRTLDPELHSPGYLGYGLGVDARDSEGLVLRGHRGHWGVLMHCHPASGLTITGTINQADRRPDALMRSATVAICASGLIDNGAVS</sequence>
<dbReference type="PANTHER" id="PTHR43283">
    <property type="entry name" value="BETA-LACTAMASE-RELATED"/>
    <property type="match status" value="1"/>
</dbReference>
<accession>A0A6J7D529</accession>
<dbReference type="SUPFAM" id="SSF56601">
    <property type="entry name" value="beta-lactamase/transpeptidase-like"/>
    <property type="match status" value="1"/>
</dbReference>
<evidence type="ECO:0000313" key="2">
    <source>
        <dbReference type="EMBL" id="CAB4864145.1"/>
    </source>
</evidence>
<dbReference type="Pfam" id="PF00144">
    <property type="entry name" value="Beta-lactamase"/>
    <property type="match status" value="1"/>
</dbReference>
<dbReference type="Gene3D" id="3.40.710.10">
    <property type="entry name" value="DD-peptidase/beta-lactamase superfamily"/>
    <property type="match status" value="1"/>
</dbReference>
<evidence type="ECO:0000259" key="1">
    <source>
        <dbReference type="Pfam" id="PF00144"/>
    </source>
</evidence>
<organism evidence="2">
    <name type="scientific">freshwater metagenome</name>
    <dbReference type="NCBI Taxonomy" id="449393"/>
    <lineage>
        <taxon>unclassified sequences</taxon>
        <taxon>metagenomes</taxon>
        <taxon>ecological metagenomes</taxon>
    </lineage>
</organism>
<protein>
    <submittedName>
        <fullName evidence="2">Unannotated protein</fullName>
    </submittedName>
</protein>
<name>A0A6J7D529_9ZZZZ</name>
<dbReference type="InterPro" id="IPR012338">
    <property type="entry name" value="Beta-lactam/transpept-like"/>
</dbReference>
<proteinExistence type="predicted"/>
<dbReference type="AlphaFoldDB" id="A0A6J7D529"/>
<feature type="domain" description="Beta-lactamase-related" evidence="1">
    <location>
        <begin position="51"/>
        <end position="359"/>
    </location>
</feature>